<sequence length="336" mass="35380">MTCNLTGVGTPAWRPPLVPCPFRCRTKPHILTGHAPRQRIATGLLRLPATSERMDRLGTLTPGDASHPAMAAPDAAALDDWSEAAAWEAAMQSAPLPPSASPLPAALAGLAALLPDLAPRWRALLAARQELLRIEAALGGTSAAAAAGGGGGGEGGADSASSSSSSPLLTPDAALQLLNRLEGLAGELRPLVPHATTACLHHCIMVLGPLAIRARWGRTGPHQQQQQQSQPQQPPHEEPQLQAPQSPQTQLPLLPQGDVAVAAGAVRVARHSLEAHLEALMELQVRLACRLQAVAVRLVWLREEMPGTDVGKLVAARLDLLLPGEQEEEEDRNKEN</sequence>
<proteinExistence type="predicted"/>
<feature type="compositionally biased region" description="Low complexity" evidence="1">
    <location>
        <begin position="221"/>
        <end position="231"/>
    </location>
</feature>
<organism evidence="2 3">
    <name type="scientific">Astrephomene gubernaculifera</name>
    <dbReference type="NCBI Taxonomy" id="47775"/>
    <lineage>
        <taxon>Eukaryota</taxon>
        <taxon>Viridiplantae</taxon>
        <taxon>Chlorophyta</taxon>
        <taxon>core chlorophytes</taxon>
        <taxon>Chlorophyceae</taxon>
        <taxon>CS clade</taxon>
        <taxon>Chlamydomonadales</taxon>
        <taxon>Astrephomenaceae</taxon>
        <taxon>Astrephomene</taxon>
    </lineage>
</organism>
<name>A0AAD3DJH6_9CHLO</name>
<evidence type="ECO:0000313" key="2">
    <source>
        <dbReference type="EMBL" id="GFR42673.1"/>
    </source>
</evidence>
<reference evidence="2 3" key="1">
    <citation type="journal article" date="2021" name="Sci. Rep.">
        <title>Genome sequencing of the multicellular alga Astrephomene provides insights into convergent evolution of germ-soma differentiation.</title>
        <authorList>
            <person name="Yamashita S."/>
            <person name="Yamamoto K."/>
            <person name="Matsuzaki R."/>
            <person name="Suzuki S."/>
            <person name="Yamaguchi H."/>
            <person name="Hirooka S."/>
            <person name="Minakuchi Y."/>
            <person name="Miyagishima S."/>
            <person name="Kawachi M."/>
            <person name="Toyoda A."/>
            <person name="Nozaki H."/>
        </authorList>
    </citation>
    <scope>NUCLEOTIDE SEQUENCE [LARGE SCALE GENOMIC DNA]</scope>
    <source>
        <strain evidence="2 3">NIES-4017</strain>
    </source>
</reference>
<dbReference type="AlphaFoldDB" id="A0AAD3DJH6"/>
<feature type="compositionally biased region" description="Gly residues" evidence="1">
    <location>
        <begin position="147"/>
        <end position="156"/>
    </location>
</feature>
<feature type="compositionally biased region" description="Low complexity" evidence="1">
    <location>
        <begin position="157"/>
        <end position="168"/>
    </location>
</feature>
<feature type="region of interest" description="Disordered" evidence="1">
    <location>
        <begin position="218"/>
        <end position="252"/>
    </location>
</feature>
<feature type="compositionally biased region" description="Low complexity" evidence="1">
    <location>
        <begin position="240"/>
        <end position="252"/>
    </location>
</feature>
<protein>
    <submittedName>
        <fullName evidence="2">Uncharacterized protein</fullName>
    </submittedName>
</protein>
<gene>
    <name evidence="2" type="ORF">Agub_g3484</name>
</gene>
<evidence type="ECO:0000256" key="1">
    <source>
        <dbReference type="SAM" id="MobiDB-lite"/>
    </source>
</evidence>
<accession>A0AAD3DJH6</accession>
<dbReference type="Proteomes" id="UP001054857">
    <property type="component" value="Unassembled WGS sequence"/>
</dbReference>
<dbReference type="EMBL" id="BMAR01000003">
    <property type="protein sequence ID" value="GFR42673.1"/>
    <property type="molecule type" value="Genomic_DNA"/>
</dbReference>
<feature type="region of interest" description="Disordered" evidence="1">
    <location>
        <begin position="143"/>
        <end position="168"/>
    </location>
</feature>
<keyword evidence="3" id="KW-1185">Reference proteome</keyword>
<comment type="caution">
    <text evidence="2">The sequence shown here is derived from an EMBL/GenBank/DDBJ whole genome shotgun (WGS) entry which is preliminary data.</text>
</comment>
<evidence type="ECO:0000313" key="3">
    <source>
        <dbReference type="Proteomes" id="UP001054857"/>
    </source>
</evidence>